<dbReference type="InterPro" id="IPR025657">
    <property type="entry name" value="RadC_JAB"/>
</dbReference>
<accession>A0ABY9YVZ9</accession>
<dbReference type="SUPFAM" id="SSF102712">
    <property type="entry name" value="JAB1/MPN domain"/>
    <property type="match status" value="1"/>
</dbReference>
<keyword evidence="3" id="KW-0614">Plasmid</keyword>
<geneLocation type="plasmid" evidence="3 4">
    <name>pST01</name>
</geneLocation>
<keyword evidence="4" id="KW-1185">Reference proteome</keyword>
<gene>
    <name evidence="3" type="ORF">PDM29_20980</name>
</gene>
<protein>
    <submittedName>
        <fullName evidence="3">DNA repair protein RadC</fullName>
    </submittedName>
</protein>
<name>A0ABY9YVZ9_9GAMM</name>
<dbReference type="PANTHER" id="PTHR30471:SF3">
    <property type="entry name" value="UPF0758 PROTEIN YEES-RELATED"/>
    <property type="match status" value="1"/>
</dbReference>
<evidence type="ECO:0000313" key="4">
    <source>
        <dbReference type="Proteomes" id="UP001302072"/>
    </source>
</evidence>
<evidence type="ECO:0000256" key="1">
    <source>
        <dbReference type="ARBA" id="ARBA00023049"/>
    </source>
</evidence>
<dbReference type="Pfam" id="PF04002">
    <property type="entry name" value="RadC"/>
    <property type="match status" value="1"/>
</dbReference>
<evidence type="ECO:0000259" key="2">
    <source>
        <dbReference type="Pfam" id="PF04002"/>
    </source>
</evidence>
<dbReference type="Proteomes" id="UP001302072">
    <property type="component" value="Plasmid pST01"/>
</dbReference>
<proteinExistence type="predicted"/>
<organism evidence="3 4">
    <name type="scientific">Stenotrophomonas oahuensis</name>
    <dbReference type="NCBI Taxonomy" id="3003271"/>
    <lineage>
        <taxon>Bacteria</taxon>
        <taxon>Pseudomonadati</taxon>
        <taxon>Pseudomonadota</taxon>
        <taxon>Gammaproteobacteria</taxon>
        <taxon>Lysobacterales</taxon>
        <taxon>Lysobacteraceae</taxon>
        <taxon>Stenotrophomonas</taxon>
    </lineage>
</organism>
<dbReference type="PANTHER" id="PTHR30471">
    <property type="entry name" value="DNA REPAIR PROTEIN RADC"/>
    <property type="match status" value="1"/>
</dbReference>
<reference evidence="3 4" key="1">
    <citation type="submission" date="2022-12" db="EMBL/GenBank/DDBJ databases">
        <title>Two new species, Stenotrophomonas aracearum and Stenotrophomonas oahuensis, isolated from Anthurium (Araceae family) in Hawaii.</title>
        <authorList>
            <person name="Chunag S.C."/>
            <person name="Dobhal S."/>
            <person name="Alvarez A."/>
            <person name="Arif M."/>
        </authorList>
    </citation>
    <scope>NUCLEOTIDE SEQUENCE [LARGE SCALE GENOMIC DNA]</scope>
    <source>
        <strain evidence="3 4">A5586</strain>
        <plasmid evidence="3 4">pST01</plasmid>
    </source>
</reference>
<feature type="domain" description="RadC-like JAB" evidence="2">
    <location>
        <begin position="38"/>
        <end position="157"/>
    </location>
</feature>
<sequence>MYDADRSFTLAEQPTAEALISLACEILASRHQVGEALTGPAHTKQLLQLRIGNSDRELFHVMLLDCKHRLLHEETLFAGTINSATVHPREIARAALRWNAAACVISHCHPSGDVEPSRADIAITAEIKAALALLDVRLLDHIIVSRTGSLSLAERGLL</sequence>
<dbReference type="InterPro" id="IPR001405">
    <property type="entry name" value="UPF0758"/>
</dbReference>
<keyword evidence="1" id="KW-0378">Hydrolase</keyword>
<dbReference type="Gene3D" id="3.40.140.10">
    <property type="entry name" value="Cytidine Deaminase, domain 2"/>
    <property type="match status" value="1"/>
</dbReference>
<keyword evidence="1" id="KW-0645">Protease</keyword>
<keyword evidence="1" id="KW-0482">Metalloprotease</keyword>
<evidence type="ECO:0000313" key="3">
    <source>
        <dbReference type="EMBL" id="WNH54862.1"/>
    </source>
</evidence>
<dbReference type="EMBL" id="CP115542">
    <property type="protein sequence ID" value="WNH54862.1"/>
    <property type="molecule type" value="Genomic_DNA"/>
</dbReference>
<dbReference type="CDD" id="cd08071">
    <property type="entry name" value="MPN_DUF2466"/>
    <property type="match status" value="1"/>
</dbReference>